<organism evidence="2 3">
    <name type="scientific">Tulasnella calospora MUT 4182</name>
    <dbReference type="NCBI Taxonomy" id="1051891"/>
    <lineage>
        <taxon>Eukaryota</taxon>
        <taxon>Fungi</taxon>
        <taxon>Dikarya</taxon>
        <taxon>Basidiomycota</taxon>
        <taxon>Agaricomycotina</taxon>
        <taxon>Agaricomycetes</taxon>
        <taxon>Cantharellales</taxon>
        <taxon>Tulasnellaceae</taxon>
        <taxon>Tulasnella</taxon>
    </lineage>
</organism>
<dbReference type="OrthoDB" id="3162439at2759"/>
<dbReference type="InterPro" id="IPR029058">
    <property type="entry name" value="AB_hydrolase_fold"/>
</dbReference>
<dbReference type="InterPro" id="IPR018712">
    <property type="entry name" value="Tle1-like_cat"/>
</dbReference>
<accession>A0A0C3K4T4</accession>
<reference evidence="2 3" key="1">
    <citation type="submission" date="2014-04" db="EMBL/GenBank/DDBJ databases">
        <authorList>
            <consortium name="DOE Joint Genome Institute"/>
            <person name="Kuo A."/>
            <person name="Girlanda M."/>
            <person name="Perotto S."/>
            <person name="Kohler A."/>
            <person name="Nagy L.G."/>
            <person name="Floudas D."/>
            <person name="Copeland A."/>
            <person name="Barry K.W."/>
            <person name="Cichocki N."/>
            <person name="Veneault-Fourrey C."/>
            <person name="LaButti K."/>
            <person name="Lindquist E.A."/>
            <person name="Lipzen A."/>
            <person name="Lundell T."/>
            <person name="Morin E."/>
            <person name="Murat C."/>
            <person name="Sun H."/>
            <person name="Tunlid A."/>
            <person name="Henrissat B."/>
            <person name="Grigoriev I.V."/>
            <person name="Hibbett D.S."/>
            <person name="Martin F."/>
            <person name="Nordberg H.P."/>
            <person name="Cantor M.N."/>
            <person name="Hua S.X."/>
        </authorList>
    </citation>
    <scope>NUCLEOTIDE SEQUENCE [LARGE SCALE GENOMIC DNA]</scope>
    <source>
        <strain evidence="2 3">MUT 4182</strain>
    </source>
</reference>
<proteinExistence type="predicted"/>
<reference evidence="3" key="2">
    <citation type="submission" date="2015-01" db="EMBL/GenBank/DDBJ databases">
        <title>Evolutionary Origins and Diversification of the Mycorrhizal Mutualists.</title>
        <authorList>
            <consortium name="DOE Joint Genome Institute"/>
            <consortium name="Mycorrhizal Genomics Consortium"/>
            <person name="Kohler A."/>
            <person name="Kuo A."/>
            <person name="Nagy L.G."/>
            <person name="Floudas D."/>
            <person name="Copeland A."/>
            <person name="Barry K.W."/>
            <person name="Cichocki N."/>
            <person name="Veneault-Fourrey C."/>
            <person name="LaButti K."/>
            <person name="Lindquist E.A."/>
            <person name="Lipzen A."/>
            <person name="Lundell T."/>
            <person name="Morin E."/>
            <person name="Murat C."/>
            <person name="Riley R."/>
            <person name="Ohm R."/>
            <person name="Sun H."/>
            <person name="Tunlid A."/>
            <person name="Henrissat B."/>
            <person name="Grigoriev I.V."/>
            <person name="Hibbett D.S."/>
            <person name="Martin F."/>
        </authorList>
    </citation>
    <scope>NUCLEOTIDE SEQUENCE [LARGE SCALE GENOMIC DNA]</scope>
    <source>
        <strain evidence="3">MUT 4182</strain>
    </source>
</reference>
<protein>
    <recommendedName>
        <fullName evidence="1">T6SS Phospholipase effector Tle1-like catalytic domain-containing protein</fullName>
    </recommendedName>
</protein>
<gene>
    <name evidence="2" type="ORF">M407DRAFT_232519</name>
</gene>
<feature type="domain" description="T6SS Phospholipase effector Tle1-like catalytic" evidence="1">
    <location>
        <begin position="28"/>
        <end position="346"/>
    </location>
</feature>
<name>A0A0C3K4T4_9AGAM</name>
<dbReference type="STRING" id="1051891.A0A0C3K4T4"/>
<dbReference type="Pfam" id="PF09994">
    <property type="entry name" value="T6SS_Tle1-like_cat"/>
    <property type="match status" value="1"/>
</dbReference>
<evidence type="ECO:0000313" key="2">
    <source>
        <dbReference type="EMBL" id="KIO16383.1"/>
    </source>
</evidence>
<dbReference type="HOGENOM" id="CLU_005049_5_0_1"/>
<sequence>MASSNQQQHPSSARLNHELSLEPTLPPKTLILCFDGTSNSFSDENTNVVRLFNALEKHKTRKQMCYYQPGIGTYLAPTAGWSPLLQSAAKLMDMAFAWYLDWHIMGGYKFLMENFSDGDKICLFGFSRGAYTARCLAGMLHKVGLLPKSNEEQVHFAYKKYKDSTPNGKANAKGFKGTFSRDLEIEFLGVWDTVGSVGFFSRHLPFTASNTIVRNFRHALALDEHRAKFRPNPWHRAAPSAAAARFDPDRGTPVARTKLSGPAATIIEKINDKMGDVKKGAKKVGQVVEGVVGDVVEGKVSKRRGDETDVKEVWFAGCHADVGGGSVHNNKTNTLANPSLVWMVNEILAANAPILFKKRADANAPMYDQLQRKKIWWVLEWIPLWQYHQDKEGSWHKGFYWNRGRPREIQDPEPLFHSSVKLRKNYEPRARLPPDVKITYVD</sequence>
<dbReference type="Proteomes" id="UP000054248">
    <property type="component" value="Unassembled WGS sequence"/>
</dbReference>
<dbReference type="SUPFAM" id="SSF53474">
    <property type="entry name" value="alpha/beta-Hydrolases"/>
    <property type="match status" value="1"/>
</dbReference>
<evidence type="ECO:0000259" key="1">
    <source>
        <dbReference type="Pfam" id="PF09994"/>
    </source>
</evidence>
<dbReference type="AlphaFoldDB" id="A0A0C3K4T4"/>
<keyword evidence="3" id="KW-1185">Reference proteome</keyword>
<evidence type="ECO:0000313" key="3">
    <source>
        <dbReference type="Proteomes" id="UP000054248"/>
    </source>
</evidence>
<dbReference type="EMBL" id="KN823581">
    <property type="protein sequence ID" value="KIO16383.1"/>
    <property type="molecule type" value="Genomic_DNA"/>
</dbReference>
<dbReference type="PANTHER" id="PTHR33840">
    <property type="match status" value="1"/>
</dbReference>
<dbReference type="PANTHER" id="PTHR33840:SF2">
    <property type="entry name" value="TLE1 PHOSPHOLIPASE DOMAIN-CONTAINING PROTEIN"/>
    <property type="match status" value="1"/>
</dbReference>